<reference evidence="14" key="1">
    <citation type="submission" date="2021-01" db="EMBL/GenBank/DDBJ databases">
        <authorList>
            <person name="Corre E."/>
            <person name="Pelletier E."/>
            <person name="Niang G."/>
            <person name="Scheremetjew M."/>
            <person name="Finn R."/>
            <person name="Kale V."/>
            <person name="Holt S."/>
            <person name="Cochrane G."/>
            <person name="Meng A."/>
            <person name="Brown T."/>
            <person name="Cohen L."/>
        </authorList>
    </citation>
    <scope>NUCLEOTIDE SEQUENCE</scope>
    <source>
        <strain evidence="14">SAG 63-3</strain>
    </source>
</reference>
<organism evidence="14">
    <name type="scientific">Polytomella parva</name>
    <dbReference type="NCBI Taxonomy" id="51329"/>
    <lineage>
        <taxon>Eukaryota</taxon>
        <taxon>Viridiplantae</taxon>
        <taxon>Chlorophyta</taxon>
        <taxon>core chlorophytes</taxon>
        <taxon>Chlorophyceae</taxon>
        <taxon>CS clade</taxon>
        <taxon>Chlamydomonadales</taxon>
        <taxon>Chlamydomonadaceae</taxon>
        <taxon>Polytomella</taxon>
    </lineage>
</organism>
<sequence>MTGGALAARRPGWELPPVHEGLQTDPIDVLWENRERKQCPKCNRRRSLLCYDCQEPLTEPGTVPFVHLPFKVSIITHHEEHLGNNTGIQLAILAKGQVQLHRMDEFPSNLPPANRCAVLFPSDDALDVEDLEPDSIDHLFIIDSKWQKARELNRSPLFRDMRRIRLNQTRSCFWRFHTKGVTDDGVSTAEALYFLCKSLSDKNKLQSNESFQKPRAFDNLLWYFVFQHDVVANAVERRKNAGSNILHSTEGKRAKKLRAANAAIAAAEIEKDNKEEGKEGEGEEREAKKVCEREDRY</sequence>
<dbReference type="GO" id="GO:0005634">
    <property type="term" value="C:nucleus"/>
    <property type="evidence" value="ECO:0007669"/>
    <property type="project" value="UniProtKB-SubCell"/>
</dbReference>
<comment type="function">
    <text evidence="7">Catalyzes the formation of 3-(3-amino-3-carboxypropyl)uridine (acp3U) at position 20 in the D-loop of several cytoplasmic tRNAs (acp3U(20)).</text>
</comment>
<accession>A0A7S0V7Z6</accession>
<evidence type="ECO:0000256" key="9">
    <source>
        <dbReference type="ARBA" id="ARBA00039242"/>
    </source>
</evidence>
<evidence type="ECO:0000256" key="5">
    <source>
        <dbReference type="ARBA" id="ARBA00022694"/>
    </source>
</evidence>
<proteinExistence type="inferred from homology"/>
<protein>
    <recommendedName>
        <fullName evidence="9">tRNA-uridine aminocarboxypropyltransferase 1</fullName>
        <ecNumber evidence="2">2.5.1.25</ecNumber>
    </recommendedName>
    <alternativeName>
        <fullName evidence="10">DTW domain-containing protein 1</fullName>
    </alternativeName>
</protein>
<dbReference type="EC" id="2.5.1.25" evidence="2"/>
<dbReference type="PANTHER" id="PTHR15627">
    <property type="entry name" value="NATURAL KILLER CELL-SPECIFIC ANTIGEN KLIP1"/>
    <property type="match status" value="1"/>
</dbReference>
<keyword evidence="3" id="KW-0808">Transferase</keyword>
<evidence type="ECO:0000256" key="4">
    <source>
        <dbReference type="ARBA" id="ARBA00022691"/>
    </source>
</evidence>
<evidence type="ECO:0000313" key="14">
    <source>
        <dbReference type="EMBL" id="CAD8782640.1"/>
    </source>
</evidence>
<evidence type="ECO:0000256" key="12">
    <source>
        <dbReference type="SAM" id="MobiDB-lite"/>
    </source>
</evidence>
<evidence type="ECO:0000256" key="3">
    <source>
        <dbReference type="ARBA" id="ARBA00022679"/>
    </source>
</evidence>
<dbReference type="SMART" id="SM01144">
    <property type="entry name" value="DTW"/>
    <property type="match status" value="1"/>
</dbReference>
<keyword evidence="5" id="KW-0819">tRNA processing</keyword>
<evidence type="ECO:0000256" key="10">
    <source>
        <dbReference type="ARBA" id="ARBA00042508"/>
    </source>
</evidence>
<evidence type="ECO:0000256" key="8">
    <source>
        <dbReference type="ARBA" id="ARBA00038290"/>
    </source>
</evidence>
<evidence type="ECO:0000256" key="1">
    <source>
        <dbReference type="ARBA" id="ARBA00004123"/>
    </source>
</evidence>
<comment type="subcellular location">
    <subcellularLocation>
        <location evidence="1">Nucleus</location>
    </subcellularLocation>
</comment>
<dbReference type="Pfam" id="PF03942">
    <property type="entry name" value="DTW"/>
    <property type="match status" value="1"/>
</dbReference>
<keyword evidence="4" id="KW-0949">S-adenosyl-L-methionine</keyword>
<keyword evidence="6" id="KW-0539">Nucleus</keyword>
<evidence type="ECO:0000256" key="11">
    <source>
        <dbReference type="ARBA" id="ARBA00048718"/>
    </source>
</evidence>
<feature type="region of interest" description="Disordered" evidence="12">
    <location>
        <begin position="268"/>
        <end position="297"/>
    </location>
</feature>
<dbReference type="AlphaFoldDB" id="A0A7S0V7Z6"/>
<evidence type="ECO:0000259" key="13">
    <source>
        <dbReference type="SMART" id="SM01144"/>
    </source>
</evidence>
<evidence type="ECO:0000256" key="7">
    <source>
        <dbReference type="ARBA" id="ARBA00037050"/>
    </source>
</evidence>
<comment type="catalytic activity">
    <reaction evidence="11">
        <text>a uridine in tRNA + S-adenosyl-L-methionine = a 3-[(3S)-3-amino-3-carboxypropyl]uridine in tRNA + S-methyl-5'-thioadenosine + H(+)</text>
        <dbReference type="Rhea" id="RHEA:62432"/>
        <dbReference type="Rhea" id="RHEA-COMP:13339"/>
        <dbReference type="Rhea" id="RHEA-COMP:16092"/>
        <dbReference type="ChEBI" id="CHEBI:15378"/>
        <dbReference type="ChEBI" id="CHEBI:17509"/>
        <dbReference type="ChEBI" id="CHEBI:59789"/>
        <dbReference type="ChEBI" id="CHEBI:65315"/>
        <dbReference type="ChEBI" id="CHEBI:82930"/>
        <dbReference type="EC" id="2.5.1.25"/>
    </reaction>
</comment>
<feature type="domain" description="DTW" evidence="13">
    <location>
        <begin position="46"/>
        <end position="236"/>
    </location>
</feature>
<dbReference type="GO" id="GO:0008033">
    <property type="term" value="P:tRNA processing"/>
    <property type="evidence" value="ECO:0007669"/>
    <property type="project" value="UniProtKB-KW"/>
</dbReference>
<dbReference type="InterPro" id="IPR005636">
    <property type="entry name" value="DTW"/>
</dbReference>
<name>A0A7S0V7Z6_9CHLO</name>
<evidence type="ECO:0000256" key="6">
    <source>
        <dbReference type="ARBA" id="ARBA00023242"/>
    </source>
</evidence>
<dbReference type="GO" id="GO:0016432">
    <property type="term" value="F:tRNA-uridine aminocarboxypropyltransferase activity"/>
    <property type="evidence" value="ECO:0007669"/>
    <property type="project" value="UniProtKB-EC"/>
</dbReference>
<dbReference type="InterPro" id="IPR051521">
    <property type="entry name" value="tRNA_Mod/Golgi_Maint"/>
</dbReference>
<dbReference type="PANTHER" id="PTHR15627:SF8">
    <property type="entry name" value="TRNA-URIDINE AMINOCARBOXYPROPYLTRANSFERASE 1"/>
    <property type="match status" value="1"/>
</dbReference>
<comment type="similarity">
    <text evidence="8">Belongs to the TDD superfamily. DTWD1 family.</text>
</comment>
<dbReference type="EMBL" id="HBFM01024911">
    <property type="protein sequence ID" value="CAD8782640.1"/>
    <property type="molecule type" value="Transcribed_RNA"/>
</dbReference>
<evidence type="ECO:0000256" key="2">
    <source>
        <dbReference type="ARBA" id="ARBA00012386"/>
    </source>
</evidence>
<gene>
    <name evidence="14" type="ORF">PPAR00522_LOCUS16155</name>
</gene>